<dbReference type="InterPro" id="IPR025300">
    <property type="entry name" value="BetaGal_jelly_roll_dom"/>
</dbReference>
<organism evidence="4 5">
    <name type="scientific">Sphagnurus paluster</name>
    <dbReference type="NCBI Taxonomy" id="117069"/>
    <lineage>
        <taxon>Eukaryota</taxon>
        <taxon>Fungi</taxon>
        <taxon>Dikarya</taxon>
        <taxon>Basidiomycota</taxon>
        <taxon>Agaricomycotina</taxon>
        <taxon>Agaricomycetes</taxon>
        <taxon>Agaricomycetidae</taxon>
        <taxon>Agaricales</taxon>
        <taxon>Tricholomatineae</taxon>
        <taxon>Lyophyllaceae</taxon>
        <taxon>Sphagnurus</taxon>
    </lineage>
</organism>
<feature type="domain" description="Beta-galactosidase jelly roll" evidence="3">
    <location>
        <begin position="69"/>
        <end position="177"/>
    </location>
</feature>
<keyword evidence="5" id="KW-1185">Reference proteome</keyword>
<evidence type="ECO:0000259" key="3">
    <source>
        <dbReference type="Pfam" id="PF13364"/>
    </source>
</evidence>
<evidence type="ECO:0000313" key="5">
    <source>
        <dbReference type="Proteomes" id="UP000717328"/>
    </source>
</evidence>
<gene>
    <name evidence="4" type="ORF">H0H81_004903</name>
</gene>
<sequence>MGGDLAGQIVCCNPGGRQRDLQQPRGVQGYYLVGRPANAQFTKWKLGGNFGGESFPDKTRKILNEGGLYAERKGWHLPNFDDSAWETRTPFQGISKPGVGFFRTTFTLNLPKGYDVPLSIVFDSQPGQYRAQLYVNGWQLGKRIANLGPQTSFVVQEGILNYSGQNVVAVSLWSLGSKPEDLKIPSLRIVAGPAYEGGVTGIVVDNPGWEKLRK</sequence>
<dbReference type="OrthoDB" id="1657402at2759"/>
<proteinExistence type="predicted"/>
<evidence type="ECO:0000313" key="4">
    <source>
        <dbReference type="EMBL" id="KAG5637346.1"/>
    </source>
</evidence>
<reference evidence="4" key="2">
    <citation type="submission" date="2021-10" db="EMBL/GenBank/DDBJ databases">
        <title>Phylogenomics reveals ancestral predisposition of the termite-cultivated fungus Termitomyces towards a domesticated lifestyle.</title>
        <authorList>
            <person name="Auxier B."/>
            <person name="Grum-Grzhimaylo A."/>
            <person name="Cardenas M.E."/>
            <person name="Lodge J.D."/>
            <person name="Laessoe T."/>
            <person name="Pedersen O."/>
            <person name="Smith M.E."/>
            <person name="Kuyper T.W."/>
            <person name="Franco-Molano E.A."/>
            <person name="Baroni T.J."/>
            <person name="Aanen D.K."/>
        </authorList>
    </citation>
    <scope>NUCLEOTIDE SEQUENCE</scope>
    <source>
        <strain evidence="4">D49</strain>
    </source>
</reference>
<protein>
    <recommendedName>
        <fullName evidence="3">Beta-galactosidase jelly roll domain-containing protein</fullName>
    </recommendedName>
</protein>
<accession>A0A9P7K413</accession>
<dbReference type="Proteomes" id="UP000717328">
    <property type="component" value="Unassembled WGS sequence"/>
</dbReference>
<dbReference type="InterPro" id="IPR008979">
    <property type="entry name" value="Galactose-bd-like_sf"/>
</dbReference>
<dbReference type="GO" id="GO:0004565">
    <property type="term" value="F:beta-galactosidase activity"/>
    <property type="evidence" value="ECO:0007669"/>
    <property type="project" value="UniProtKB-ARBA"/>
</dbReference>
<dbReference type="SUPFAM" id="SSF49785">
    <property type="entry name" value="Galactose-binding domain-like"/>
    <property type="match status" value="1"/>
</dbReference>
<keyword evidence="1" id="KW-0378">Hydrolase</keyword>
<evidence type="ECO:0000256" key="2">
    <source>
        <dbReference type="ARBA" id="ARBA00023295"/>
    </source>
</evidence>
<dbReference type="EMBL" id="JABCKI010005838">
    <property type="protein sequence ID" value="KAG5637346.1"/>
    <property type="molecule type" value="Genomic_DNA"/>
</dbReference>
<dbReference type="Pfam" id="PF13364">
    <property type="entry name" value="BetaGal_ABD2"/>
    <property type="match status" value="1"/>
</dbReference>
<reference evidence="4" key="1">
    <citation type="submission" date="2021-02" db="EMBL/GenBank/DDBJ databases">
        <authorList>
            <person name="Nieuwenhuis M."/>
            <person name="Van De Peppel L.J.J."/>
        </authorList>
    </citation>
    <scope>NUCLEOTIDE SEQUENCE</scope>
    <source>
        <strain evidence="4">D49</strain>
    </source>
</reference>
<keyword evidence="2" id="KW-0326">Glycosidase</keyword>
<name>A0A9P7K413_9AGAR</name>
<dbReference type="Gene3D" id="2.60.120.260">
    <property type="entry name" value="Galactose-binding domain-like"/>
    <property type="match status" value="2"/>
</dbReference>
<evidence type="ECO:0000256" key="1">
    <source>
        <dbReference type="ARBA" id="ARBA00022801"/>
    </source>
</evidence>
<comment type="caution">
    <text evidence="4">The sequence shown here is derived from an EMBL/GenBank/DDBJ whole genome shotgun (WGS) entry which is preliminary data.</text>
</comment>
<dbReference type="AlphaFoldDB" id="A0A9P7K413"/>